<dbReference type="NCBIfam" id="TIGR03713">
    <property type="entry name" value="acc_sec_asp1"/>
    <property type="match status" value="1"/>
</dbReference>
<dbReference type="EMBL" id="NSGR01000002">
    <property type="protein sequence ID" value="PCH14206.1"/>
    <property type="molecule type" value="Genomic_DNA"/>
</dbReference>
<evidence type="ECO:0008006" key="3">
    <source>
        <dbReference type="Google" id="ProtNLM"/>
    </source>
</evidence>
<organism evidence="1 2">
    <name type="scientific">Streptococcus parauberis</name>
    <dbReference type="NCBI Taxonomy" id="1348"/>
    <lineage>
        <taxon>Bacteria</taxon>
        <taxon>Bacillati</taxon>
        <taxon>Bacillota</taxon>
        <taxon>Bacilli</taxon>
        <taxon>Lactobacillales</taxon>
        <taxon>Streptococcaceae</taxon>
        <taxon>Streptococcus</taxon>
    </lineage>
</organism>
<evidence type="ECO:0000313" key="2">
    <source>
        <dbReference type="Proteomes" id="UP000217465"/>
    </source>
</evidence>
<accession>A0A854WGQ3</accession>
<dbReference type="InterPro" id="IPR022372">
    <property type="entry name" value="Accessory_SS_Asp1"/>
</dbReference>
<sequence length="525" mass="61800">MYHFIPAWYPTNRIWYDDSKEWGFVNHRLQFDDTVNQVKVFYDNQQEVDLLVLNYSPNLRSFLHQKGLFEVPSWSLFDQLQNTENTPSQILNWREFQWPKQAEFVYSPFAVTVIIKDKVYARIHFADGGYLYKIILVEEASTKQKANYIFDDRGFLSSILHFEDGQAVYQDYLDNNGHWRFREYLDSRADKIIINQDSLKFLKESTYQNWEDVIKEILTDKLAYLSSDDYLVVAAHPQHNHLFKDSPQKTIYSFFQERFPLAGEVPSFKDIVSHANLLIADNHKNTDLLKALMQEQSTQKPILQVSPFDTRFELGLSVRRKELDIYFYIDGLSDKELKSNLTTIFKMMQANDYISLILGTYENNQERNQGIKQLLMDYIDQYVPEEFPDPDEMLPTKEVKEVPPRARLEVIKDENDLIYLLKTTRLMIDLNREPDLYHQIAAISSGLPQINASHSDYVTHQKNGYIISDHHELEKAINYFFKGLSNWNKSLVFSIEKIAEFTGPALIEKWTETLEGRVSHEQKEN</sequence>
<protein>
    <recommendedName>
        <fullName evidence="3">Accessory Sec system protein Asp1</fullName>
    </recommendedName>
</protein>
<gene>
    <name evidence="1" type="ORF">A9Y57_00104</name>
</gene>
<comment type="caution">
    <text evidence="1">The sequence shown here is derived from an EMBL/GenBank/DDBJ whole genome shotgun (WGS) entry which is preliminary data.</text>
</comment>
<name>A0A854WGQ3_9STRE</name>
<dbReference type="Proteomes" id="UP000217465">
    <property type="component" value="Unassembled WGS sequence"/>
</dbReference>
<reference evidence="1 2" key="1">
    <citation type="submission" date="2016-06" db="EMBL/GenBank/DDBJ databases">
        <authorList>
            <person name="Haines A.N."/>
            <person name="Council K.R."/>
        </authorList>
    </citation>
    <scope>NUCLEOTIDE SEQUENCE [LARGE SCALE GENOMIC DNA]</scope>
    <source>
        <strain evidence="1 2">SP158-29</strain>
    </source>
</reference>
<dbReference type="RefSeq" id="WP_096633198.1">
    <property type="nucleotide sequence ID" value="NZ_NSGR01000002.1"/>
</dbReference>
<dbReference type="GO" id="GO:0015031">
    <property type="term" value="P:protein transport"/>
    <property type="evidence" value="ECO:0007669"/>
    <property type="project" value="InterPro"/>
</dbReference>
<proteinExistence type="predicted"/>
<evidence type="ECO:0000313" key="1">
    <source>
        <dbReference type="EMBL" id="PCH14206.1"/>
    </source>
</evidence>
<dbReference type="Pfam" id="PF16993">
    <property type="entry name" value="Asp1"/>
    <property type="match status" value="1"/>
</dbReference>
<dbReference type="AlphaFoldDB" id="A0A854WGQ3"/>